<evidence type="ECO:0000256" key="6">
    <source>
        <dbReference type="ARBA" id="ARBA00023136"/>
    </source>
</evidence>
<accession>A0AAD7QF22</accession>
<keyword evidence="3" id="KW-0812">Transmembrane</keyword>
<comment type="caution">
    <text evidence="9">The sequence shown here is derived from an EMBL/GenBank/DDBJ whole genome shotgun (WGS) entry which is preliminary data.</text>
</comment>
<dbReference type="Proteomes" id="UP001163823">
    <property type="component" value="Chromosome 2"/>
</dbReference>
<feature type="domain" description="Trichome birefringence-like C-terminal" evidence="7">
    <location>
        <begin position="175"/>
        <end position="272"/>
    </location>
</feature>
<proteinExistence type="inferred from homology"/>
<dbReference type="Pfam" id="PF14416">
    <property type="entry name" value="PMR5N"/>
    <property type="match status" value="1"/>
</dbReference>
<keyword evidence="5" id="KW-1133">Transmembrane helix</keyword>
<feature type="domain" description="Trichome birefringence-like N-terminal" evidence="8">
    <location>
        <begin position="120"/>
        <end position="172"/>
    </location>
</feature>
<keyword evidence="4" id="KW-0735">Signal-anchor</keyword>
<dbReference type="PANTHER" id="PTHR32285">
    <property type="entry name" value="PROTEIN TRICHOME BIREFRINGENCE-LIKE 9-RELATED"/>
    <property type="match status" value="1"/>
</dbReference>
<keyword evidence="10" id="KW-1185">Reference proteome</keyword>
<sequence length="301" mass="34010">MASFKKLWFTLLEPRTRNLSYPFTRPRIHFLVVFFLLLSLFLISSSLTDHSSTATHTTLSSPYLSASNYTIDVSAITSSNTHFVSDVQSNCTLNSITTAVEKSHGIPRNAEPDMISDLASCNIFDGNWILDASDPVYQPGSCPYLDDAFNCFKNGRPDSYYLRYRWKPHGCHIPRGGQWNSGGNCDGETHPITNVSYLGPYPWMMSILETVIAEMKTPVFYLNITKMSDYRKDGHPSIYRQPGMRKGPRMFQDCSHWCLPGIPDSWNELLYATLLISHKYVPVTKYLNESTANLGSSSTQI</sequence>
<evidence type="ECO:0000256" key="3">
    <source>
        <dbReference type="ARBA" id="ARBA00022692"/>
    </source>
</evidence>
<dbReference type="InterPro" id="IPR029962">
    <property type="entry name" value="TBL"/>
</dbReference>
<dbReference type="InterPro" id="IPR025846">
    <property type="entry name" value="TBL_N"/>
</dbReference>
<evidence type="ECO:0000259" key="8">
    <source>
        <dbReference type="Pfam" id="PF14416"/>
    </source>
</evidence>
<organism evidence="9 10">
    <name type="scientific">Quillaja saponaria</name>
    <name type="common">Soap bark tree</name>
    <dbReference type="NCBI Taxonomy" id="32244"/>
    <lineage>
        <taxon>Eukaryota</taxon>
        <taxon>Viridiplantae</taxon>
        <taxon>Streptophyta</taxon>
        <taxon>Embryophyta</taxon>
        <taxon>Tracheophyta</taxon>
        <taxon>Spermatophyta</taxon>
        <taxon>Magnoliopsida</taxon>
        <taxon>eudicotyledons</taxon>
        <taxon>Gunneridae</taxon>
        <taxon>Pentapetalae</taxon>
        <taxon>rosids</taxon>
        <taxon>fabids</taxon>
        <taxon>Fabales</taxon>
        <taxon>Quillajaceae</taxon>
        <taxon>Quillaja</taxon>
    </lineage>
</organism>
<dbReference type="GO" id="GO:0016413">
    <property type="term" value="F:O-acetyltransferase activity"/>
    <property type="evidence" value="ECO:0007669"/>
    <property type="project" value="InterPro"/>
</dbReference>
<protein>
    <submittedName>
        <fullName evidence="9">Protein trichome birefringence</fullName>
    </submittedName>
</protein>
<evidence type="ECO:0000313" key="9">
    <source>
        <dbReference type="EMBL" id="KAJ7980336.1"/>
    </source>
</evidence>
<comment type="similarity">
    <text evidence="2">Belongs to the PC-esterase family. TBL subfamily.</text>
</comment>
<dbReference type="EMBL" id="JARAOO010000002">
    <property type="protein sequence ID" value="KAJ7980336.1"/>
    <property type="molecule type" value="Genomic_DNA"/>
</dbReference>
<dbReference type="Pfam" id="PF13839">
    <property type="entry name" value="PC-Esterase"/>
    <property type="match status" value="1"/>
</dbReference>
<dbReference type="PANTHER" id="PTHR32285:SF241">
    <property type="entry name" value="PROTEIN TRICHOME BIREFRINGENCE-LIKE 4"/>
    <property type="match status" value="1"/>
</dbReference>
<dbReference type="InterPro" id="IPR026057">
    <property type="entry name" value="TBL_C"/>
</dbReference>
<evidence type="ECO:0000256" key="4">
    <source>
        <dbReference type="ARBA" id="ARBA00022968"/>
    </source>
</evidence>
<reference evidence="9" key="1">
    <citation type="journal article" date="2023" name="Science">
        <title>Elucidation of the pathway for biosynthesis of saponin adjuvants from the soapbark tree.</title>
        <authorList>
            <person name="Reed J."/>
            <person name="Orme A."/>
            <person name="El-Demerdash A."/>
            <person name="Owen C."/>
            <person name="Martin L.B.B."/>
            <person name="Misra R.C."/>
            <person name="Kikuchi S."/>
            <person name="Rejzek M."/>
            <person name="Martin A.C."/>
            <person name="Harkess A."/>
            <person name="Leebens-Mack J."/>
            <person name="Louveau T."/>
            <person name="Stephenson M.J."/>
            <person name="Osbourn A."/>
        </authorList>
    </citation>
    <scope>NUCLEOTIDE SEQUENCE</scope>
    <source>
        <strain evidence="9">S10</strain>
    </source>
</reference>
<keyword evidence="6" id="KW-0472">Membrane</keyword>
<dbReference type="AlphaFoldDB" id="A0AAD7QF22"/>
<dbReference type="GO" id="GO:0016020">
    <property type="term" value="C:membrane"/>
    <property type="evidence" value="ECO:0007669"/>
    <property type="project" value="UniProtKB-SubCell"/>
</dbReference>
<evidence type="ECO:0000259" key="7">
    <source>
        <dbReference type="Pfam" id="PF13839"/>
    </source>
</evidence>
<comment type="subcellular location">
    <subcellularLocation>
        <location evidence="1">Membrane</location>
        <topology evidence="1">Single-pass membrane protein</topology>
    </subcellularLocation>
</comment>
<dbReference type="GO" id="GO:0005794">
    <property type="term" value="C:Golgi apparatus"/>
    <property type="evidence" value="ECO:0007669"/>
    <property type="project" value="TreeGrafter"/>
</dbReference>
<name>A0AAD7QF22_QUISA</name>
<dbReference type="KEGG" id="qsa:O6P43_003623"/>
<evidence type="ECO:0000313" key="10">
    <source>
        <dbReference type="Proteomes" id="UP001163823"/>
    </source>
</evidence>
<evidence type="ECO:0000256" key="5">
    <source>
        <dbReference type="ARBA" id="ARBA00022989"/>
    </source>
</evidence>
<gene>
    <name evidence="9" type="ORF">O6P43_003623</name>
</gene>
<evidence type="ECO:0000256" key="1">
    <source>
        <dbReference type="ARBA" id="ARBA00004167"/>
    </source>
</evidence>
<evidence type="ECO:0000256" key="2">
    <source>
        <dbReference type="ARBA" id="ARBA00007727"/>
    </source>
</evidence>